<dbReference type="SUPFAM" id="SSF50952">
    <property type="entry name" value="Soluble quinoprotein glucose dehydrogenase"/>
    <property type="match status" value="1"/>
</dbReference>
<dbReference type="PROSITE" id="PS50194">
    <property type="entry name" value="FILAMIN_REPEAT"/>
    <property type="match status" value="1"/>
</dbReference>
<dbReference type="PATRIC" id="fig|1605367.3.peg.2190"/>
<dbReference type="InterPro" id="IPR001258">
    <property type="entry name" value="NHL_repeat"/>
</dbReference>
<keyword evidence="3" id="KW-0963">Cytoplasm</keyword>
<feature type="domain" description="HYR" evidence="11">
    <location>
        <begin position="1691"/>
        <end position="1775"/>
    </location>
</feature>
<keyword evidence="6" id="KW-0966">Cell projection</keyword>
<dbReference type="InterPro" id="IPR003410">
    <property type="entry name" value="HYR_dom"/>
</dbReference>
<dbReference type="InterPro" id="IPR034007">
    <property type="entry name" value="CTLD_bac"/>
</dbReference>
<dbReference type="Gene3D" id="2.120.10.30">
    <property type="entry name" value="TolB, C-terminal domain"/>
    <property type="match status" value="3"/>
</dbReference>
<evidence type="ECO:0000313" key="13">
    <source>
        <dbReference type="Proteomes" id="UP000050454"/>
    </source>
</evidence>
<dbReference type="Gene3D" id="2.60.40.3440">
    <property type="match status" value="1"/>
</dbReference>
<dbReference type="GO" id="GO:0005975">
    <property type="term" value="P:carbohydrate metabolic process"/>
    <property type="evidence" value="ECO:0007669"/>
    <property type="project" value="UniProtKB-ARBA"/>
</dbReference>
<dbReference type="CDD" id="cd03603">
    <property type="entry name" value="CLECT_VCBS"/>
    <property type="match status" value="1"/>
</dbReference>
<evidence type="ECO:0000256" key="1">
    <source>
        <dbReference type="ARBA" id="ARBA00004138"/>
    </source>
</evidence>
<dbReference type="PROSITE" id="PS51125">
    <property type="entry name" value="NHL"/>
    <property type="match status" value="4"/>
</dbReference>
<dbReference type="SUPFAM" id="SSF63829">
    <property type="entry name" value="Calcium-dependent phosphotriesterase"/>
    <property type="match status" value="1"/>
</dbReference>
<feature type="repeat" description="NHL" evidence="7">
    <location>
        <begin position="1115"/>
        <end position="1151"/>
    </location>
</feature>
<evidence type="ECO:0000256" key="7">
    <source>
        <dbReference type="PROSITE-ProRule" id="PRU00504"/>
    </source>
</evidence>
<keyword evidence="13" id="KW-1185">Reference proteome</keyword>
<dbReference type="InterPro" id="IPR055015">
    <property type="entry name" value="GCX_COOH"/>
</dbReference>
<dbReference type="STRING" id="1605367.AFM12_04210"/>
<dbReference type="InterPro" id="IPR011041">
    <property type="entry name" value="Quinoprot_gluc/sorb_DH_b-prop"/>
</dbReference>
<feature type="domain" description="C-type lectin" evidence="10">
    <location>
        <begin position="2159"/>
        <end position="2288"/>
    </location>
</feature>
<dbReference type="Pfam" id="PF17892">
    <property type="entry name" value="Cadherin_5"/>
    <property type="match status" value="2"/>
</dbReference>
<dbReference type="Pfam" id="PF05345">
    <property type="entry name" value="He_PIG"/>
    <property type="match status" value="1"/>
</dbReference>
<dbReference type="OrthoDB" id="1525027at2"/>
<keyword evidence="5" id="KW-0969">Cilium</keyword>
<accession>A0A0P7CAR7</accession>
<evidence type="ECO:0000259" key="9">
    <source>
        <dbReference type="PROSITE" id="PS50025"/>
    </source>
</evidence>
<dbReference type="GO" id="GO:0004553">
    <property type="term" value="F:hydrolase activity, hydrolyzing O-glycosyl compounds"/>
    <property type="evidence" value="ECO:0007669"/>
    <property type="project" value="UniProtKB-ARBA"/>
</dbReference>
<gene>
    <name evidence="12" type="ORF">AFM12_04210</name>
</gene>
<evidence type="ECO:0000256" key="2">
    <source>
        <dbReference type="ARBA" id="ARBA00004496"/>
    </source>
</evidence>
<dbReference type="SUPFAM" id="SSF49899">
    <property type="entry name" value="Concanavalin A-like lectins/glucanases"/>
    <property type="match status" value="2"/>
</dbReference>
<dbReference type="InterPro" id="IPR053879">
    <property type="entry name" value="HYDIN_VesB_CFA65-like_Ig"/>
</dbReference>
<feature type="domain" description="HYR" evidence="11">
    <location>
        <begin position="1985"/>
        <end position="2066"/>
    </location>
</feature>
<dbReference type="Pfam" id="PF22544">
    <property type="entry name" value="HYDIN_VesB_CFA65-like_Ig"/>
    <property type="match status" value="1"/>
</dbReference>
<organism evidence="12 13">
    <name type="scientific">Jiulongibacter sediminis</name>
    <dbReference type="NCBI Taxonomy" id="1605367"/>
    <lineage>
        <taxon>Bacteria</taxon>
        <taxon>Pseudomonadati</taxon>
        <taxon>Bacteroidota</taxon>
        <taxon>Cytophagia</taxon>
        <taxon>Cytophagales</taxon>
        <taxon>Leadbetterellaceae</taxon>
        <taxon>Jiulongibacter</taxon>
    </lineage>
</organism>
<dbReference type="CDD" id="cd14953">
    <property type="entry name" value="NHL_like_1"/>
    <property type="match status" value="1"/>
</dbReference>
<reference evidence="12 13" key="1">
    <citation type="submission" date="2015-07" db="EMBL/GenBank/DDBJ databases">
        <title>The draft genome sequence of Leadbetterella sp. JN14-9.</title>
        <authorList>
            <person name="Liu Y."/>
            <person name="Du J."/>
            <person name="Shao Z."/>
        </authorList>
    </citation>
    <scope>NUCLEOTIDE SEQUENCE [LARGE SCALE GENOMIC DNA]</scope>
    <source>
        <strain evidence="12 13">JN14-9</strain>
    </source>
</reference>
<dbReference type="InterPro" id="IPR016187">
    <property type="entry name" value="CTDL_fold"/>
</dbReference>
<protein>
    <submittedName>
        <fullName evidence="12">Uncharacterized protein</fullName>
    </submittedName>
</protein>
<dbReference type="PROSITE" id="PS50025">
    <property type="entry name" value="LAM_G_DOMAIN"/>
    <property type="match status" value="1"/>
</dbReference>
<dbReference type="SUPFAM" id="SSF56436">
    <property type="entry name" value="C-type lectin-like"/>
    <property type="match status" value="1"/>
</dbReference>
<dbReference type="PANTHER" id="PTHR13833:SF71">
    <property type="entry name" value="NHL DOMAIN-CONTAINING PROTEIN"/>
    <property type="match status" value="1"/>
</dbReference>
<dbReference type="InterPro" id="IPR015919">
    <property type="entry name" value="Cadherin-like_sf"/>
</dbReference>
<feature type="domain" description="Laminin G" evidence="9">
    <location>
        <begin position="1563"/>
        <end position="1732"/>
    </location>
</feature>
<feature type="domain" description="HYR" evidence="11">
    <location>
        <begin position="724"/>
        <end position="805"/>
    </location>
</feature>
<dbReference type="GO" id="GO:0005737">
    <property type="term" value="C:cytoplasm"/>
    <property type="evidence" value="ECO:0007669"/>
    <property type="project" value="UniProtKB-SubCell"/>
</dbReference>
<evidence type="ECO:0000256" key="3">
    <source>
        <dbReference type="ARBA" id="ARBA00022490"/>
    </source>
</evidence>
<dbReference type="Pfam" id="PF03382">
    <property type="entry name" value="DUF285"/>
    <property type="match status" value="1"/>
</dbReference>
<comment type="subcellular location">
    <subcellularLocation>
        <location evidence="1">Cell projection</location>
        <location evidence="1">Cilium</location>
    </subcellularLocation>
    <subcellularLocation>
        <location evidence="2">Cytoplasm</location>
    </subcellularLocation>
</comment>
<dbReference type="Gene3D" id="2.60.120.200">
    <property type="match status" value="1"/>
</dbReference>
<dbReference type="PROSITE" id="PS50041">
    <property type="entry name" value="C_TYPE_LECTIN_2"/>
    <property type="match status" value="1"/>
</dbReference>
<dbReference type="InterPro" id="IPR013783">
    <property type="entry name" value="Ig-like_fold"/>
</dbReference>
<sequence length="3669" mass="379906">MSASSIASKNAFRSLISKICSLRFTILILSYFFFTAGSLQAQNDPFITRWDLSLSGSSSTGLSFGVQTSGSANYTWQQVGGSGATGSGTFSGTTLSITGLPANGIIDLSISPTNFQRINMGFSGDAGRLTQIKQWGDVVWVSMADAFSGCWNMALTATDVPNLASVTNMSYMFAYCSSFNQALPEGFNTSTVTNMESMFIDCNNYNKALPSSFNTAAVTNMNSMFFNCWSFNQNLASLTFNPSVTFGQFIDLTVLSVANYDALLTAFNSQNLTGKYFSTSSTNYCNAGDVRANLINVKGWTIDDAGLSPGCPTLPNLVVTGTLNAFSTCTGSASTEQSFTISGTNLSANVTITAPTGFEISTSSGTGFGTSVSLTQSGGSVSSTTIYVRMAANATGTPSGNITCSTSGATDQTVAVSGTVNALPTVTFSSTLSQIDMDAGVQTGISGGSPTGVIQSTTDDILIDNVSFADGGVATGHIDFDVFQGNSSTTSSDFSVSVSGGNTTNFPSITYDQTNATATLTGGPNIITIIHTATNRRLYLPVTFNMISGQSLGTRHLHPTAKEDFNGTAPSRVATGSFTFGQYYATTGVYSGSGLTDRGGSFFFDPATAGLGTHTITYTFENANGCINSATDEIEVIPSCDIAITSATPTAETCPGGNDGQISVVATCTTCTSIEYSTDDFVTAANTTGTFTGLADGTYTVKVRDSGDAGCNATASNVIVVAGVDNTPPTISCQPFTLVLDVGGNGTLTVNDVLASSSDACGIATSTLSKTAFTSADIGTNNVTVTVTDVNGNPSNCVAVVTVTAAAPSLSSTGSPFTFSVGTPITPITISNTGGIVPGVLASSEATVSTFRSAADPFAVAADSDNNVYYTYKANGVSIIYKIDPNGIRTTFAGGSAGYADGTGSSARFYNPNGIGTDAIGNVYVADASNHKIRKITPFGVVTTLAGSTQGFADGVGNAAQFSGPQDVAADNMGNVYVIDNGNYKIRKISPSGEVSTLVGSIQGHADGVGSAAKFSDMRGLTIDASGNLYVAEFGTSRIRKISPAGSVSTIAGSSYGYADGIGTSAKFNVPTGLEVDGSGNIYVVDVNNSKIRKITPSGVVTTIAGSTSGYSEGPGSTAQFNSPWDLAIDSDQNIYVSDRLNHKIRKIEPADPNGFALSISLPSGLTFEPSTATISGTPTTPSVAADYTVTGTNSGGSSSVILNMTVVGIPEINVKGNGQDIAEGDTTPDVNDDTDFGDQDIASGSVVKTFTIENNGSADLALSGNPIVALSGSGAFTVSTQPSSTSISPAGNLTFQITFDPSTAGIANATVSIANDDADENPYTFDITGNGIIVCDIAITSATPTAETCPGANDGTITVVATCTTCTSIEYSIDDFATAANTSGTFTGLADGTYTVKVRDSGDANCNDTQSNVVVAAGVDNTAPVAVCPAVQDTLYLDAVGTATLAANSLGDGSSTDNCGTVTETNPLVSFTCANLGANTLVLTADDGNGNTDAVNCTVIVLDTISPVITCPVDITVESGTSLGINAIANYPLANDLIDQTGNNSPVTLTSYSGSTISIPSGGQLCLNGEVYEEMSAQVPGIDFNNVAVKVDFNASQFAPSFRNSGAVLTFGQSYRWLGIHIRKADGRIGILYNNNNVLYSNVDLNLNQWYTAELSYTNGVAELKLDGVLIQTENLPALVNGNNKNIFSGDAGGGRFIGCLRNVIVGSIGAPVPVCEAKVELPDPTVTDNCLSTVTTTNDAPASFPLGSTTVTWTSTDASGNTANCTQVVTVIYPEINVQGNSTDIVNGDITPNTTDATDFGNTDTATPVEMTYTIQNLGTDTLELSQNNQVTISGDSEFTILTQPSSSAILSGGSDLTFVVKYTPTTAGNHSAIVSISNNDCDETTYTFTVSGSAVLACDITITSATPTDETCPGANDGEINVVATCNTCTSIEYSIDDFATTANTTGSFTGLSDGIYTLKVRDSGDAGCIATQSNVTVAAGVDNIPPILVGCPATASFTLDLCNEITINADSLGITATDNCGTPTITLSQYSFSSAGSYDVTVTATDGASLTSTCLVSVTIEENPNFFTISLTDDNINACVDGSFTFTAASLLANDNTSNSSTLEVQEVTLTNPADGTLTNDGNGNFTFTPANGVIGNVALTYLAKVAGEDLYFEPNGHYYEFIAADGISWTDAKAAAEARTLFGQTGYLATITSAEENGFVYSKLQGEGWLGGQEIGGVNSGDWRWVTGPEALEDNGNGLKFWDGNVGGVAIPGVYQNWISGEPNNWNNNESYLHMRTSGQWNDFPLLSYTNQADRINGYVVEYGGIACTPNFTAIANITINVQMKPSIADITTQVNTCPSNVFDLGNLSITDDNSVPETITTFHGQKPTSATDLTNQLASLVITSDQKVYVMVANATTACYDVDSFMVDITLCVPEMDVFGNTVEIINGDNTPDAADDTDFGSHDVSAANVVKTFTIENNGTADLALSGNPIVTLSGSSDFSVSAQPAAASISPAGSLTFEITFNPTSAGTATATVSIANDDAEENPYTFDISGTVTCDLAVTSATPTDVNCPGADDGTITVLATCTTCTSIEYSIDDFATSNTTGVFSDLPDGTYTIKVRDSGDAGCTSSQTDVIVAPGIDHVAPVLSCPATKEIALNFCGETVLTTEMLDVTATDNCIANPIFSLSQTIFSGVGTSTVTVYATDGTNQSSCDVEVSFIEQTVSLTNNGPVCEGDSITFTATPMGSNLGYAFFKQQKGGSSPTTINSVSFYNSSNTYKTADIADSEIWLVLVTDGSGCTVYDTNLVRVNPLPTVSLTLNPTQFSLYDGIQTGLSGGSPAAGGATLDNININNVTLAGGGTATGYVRFNSFVSGQTSPDFSVSVSGGNTTDFPPLTYNQANSTATISGGPNIISIVSTTSNRRLYIQFSQNIQPGVTVTRNLQGNSKEDHNGALPSRAASGSVSTAPYTQNNGIYSGAGVTDQGGTFDFDPSVAGEGVHVISYTYTNASGCEATATTNLEVIIPPCGVDIDIATPTAESCTGENDGSITVTASCSPCSGGTSDIRYSLDSLDFSNTTAVFANLPPGTYSVYVRDVNYVQCTSSLKNIVVEAANDVTAPVLDCPVSTEVELDICDNVVLTAELLNVTATDNCVANPVLSLSQNNFNGTGTYNIDVFATDGVNQSQCTVEVTLVTNEAKLFLQAFDNPLGTYPFNTSVVISSAELLANDILINGINMQITGMVVDNPSHGTIVNNNNGTYTFTPNSTYSGPVSLTYAVSSDACTPAISATALATFDILPAPSNVEILDGIDNNGNGIIDEGLDCDPTLVAHWTFEPGNELTDLTGNFPDLTLNGATVSNGKLDVGIQQYATTSNFAGPSLINKTLVAWVSLDQLNNSSIGGSALTIDKVNVDRFDGIGFSEGGLNKWQLASNYYKRTQSLTPGFSETTPNQMVRIVITYQAGITNQAFVRMYRDNVLIGEYIKGTMETFDTGANTEIFFGLRHQFPGGRLPGKPWLDAKIEEARIYDGCMTFAEIQTLSPVISGANLTVTPSDTLVCPGESVTLTVSGCTTGTATWSYSSTSNTGTSITVVPSVTTTYQVNCSSGGSAQKTISVVENTVAVANNIDTGTETVKAVQTITSDKKVGSTSVSPKPNVNFRAGHSITLDPGFETVSSVVFKAEIKTCTE</sequence>
<feature type="region of interest" description="Disordered" evidence="8">
    <location>
        <begin position="2926"/>
        <end position="2950"/>
    </location>
</feature>
<evidence type="ECO:0000259" key="11">
    <source>
        <dbReference type="PROSITE" id="PS50825"/>
    </source>
</evidence>
<keyword evidence="4" id="KW-0677">Repeat</keyword>
<dbReference type="SMART" id="SM00034">
    <property type="entry name" value="CLECT"/>
    <property type="match status" value="1"/>
</dbReference>
<dbReference type="GO" id="GO:0016020">
    <property type="term" value="C:membrane"/>
    <property type="evidence" value="ECO:0007669"/>
    <property type="project" value="InterPro"/>
</dbReference>
<dbReference type="InterPro" id="IPR016186">
    <property type="entry name" value="C-type_lectin-like/link_sf"/>
</dbReference>
<dbReference type="InterPro" id="IPR005046">
    <property type="entry name" value="DUF285"/>
</dbReference>
<evidence type="ECO:0000259" key="10">
    <source>
        <dbReference type="PROSITE" id="PS50041"/>
    </source>
</evidence>
<dbReference type="NCBIfam" id="NF045639">
    <property type="entry name" value="GCX_COOH"/>
    <property type="match status" value="1"/>
</dbReference>
<dbReference type="Gene3D" id="2.60.40.10">
    <property type="entry name" value="Immunoglobulins"/>
    <property type="match status" value="3"/>
</dbReference>
<dbReference type="InterPro" id="IPR017868">
    <property type="entry name" value="Filamin/ABP280_repeat-like"/>
</dbReference>
<dbReference type="NCBIfam" id="NF012200">
    <property type="entry name" value="choice_anch_D"/>
    <property type="match status" value="3"/>
</dbReference>
<dbReference type="RefSeq" id="WP_055144207.1">
    <property type="nucleotide sequence ID" value="NZ_JXSZ01000005.1"/>
</dbReference>
<evidence type="ECO:0000256" key="6">
    <source>
        <dbReference type="ARBA" id="ARBA00023273"/>
    </source>
</evidence>
<evidence type="ECO:0000313" key="12">
    <source>
        <dbReference type="EMBL" id="KPM49784.1"/>
    </source>
</evidence>
<dbReference type="InterPro" id="IPR013320">
    <property type="entry name" value="ConA-like_dom_sf"/>
</dbReference>
<name>A0A0P7CAR7_9BACT</name>
<feature type="repeat" description="NHL" evidence="7">
    <location>
        <begin position="1062"/>
        <end position="1098"/>
    </location>
</feature>
<dbReference type="Proteomes" id="UP000050454">
    <property type="component" value="Unassembled WGS sequence"/>
</dbReference>
<feature type="repeat" description="NHL" evidence="7">
    <location>
        <begin position="904"/>
        <end position="939"/>
    </location>
</feature>
<evidence type="ECO:0000256" key="4">
    <source>
        <dbReference type="ARBA" id="ARBA00022737"/>
    </source>
</evidence>
<dbReference type="InterPro" id="IPR001791">
    <property type="entry name" value="Laminin_G"/>
</dbReference>
<dbReference type="GO" id="GO:0005509">
    <property type="term" value="F:calcium ion binding"/>
    <property type="evidence" value="ECO:0007669"/>
    <property type="project" value="InterPro"/>
</dbReference>
<dbReference type="Gene3D" id="3.10.100.10">
    <property type="entry name" value="Mannose-Binding Protein A, subunit A"/>
    <property type="match status" value="1"/>
</dbReference>
<dbReference type="InterPro" id="IPR001304">
    <property type="entry name" value="C-type_lectin-like"/>
</dbReference>
<dbReference type="Pfam" id="PF01436">
    <property type="entry name" value="NHL"/>
    <property type="match status" value="1"/>
</dbReference>
<dbReference type="InterPro" id="IPR041690">
    <property type="entry name" value="Cadherin_5"/>
</dbReference>
<dbReference type="InterPro" id="IPR011042">
    <property type="entry name" value="6-blade_b-propeller_TolB-like"/>
</dbReference>
<evidence type="ECO:0000256" key="5">
    <source>
        <dbReference type="ARBA" id="ARBA00023069"/>
    </source>
</evidence>
<proteinExistence type="predicted"/>
<feature type="repeat" description="NHL" evidence="7">
    <location>
        <begin position="957"/>
        <end position="992"/>
    </location>
</feature>
<dbReference type="EMBL" id="LGTQ01000005">
    <property type="protein sequence ID" value="KPM49784.1"/>
    <property type="molecule type" value="Genomic_DNA"/>
</dbReference>
<evidence type="ECO:0000256" key="8">
    <source>
        <dbReference type="SAM" id="MobiDB-lite"/>
    </source>
</evidence>
<dbReference type="SUPFAM" id="SSF49313">
    <property type="entry name" value="Cadherin-like"/>
    <property type="match status" value="1"/>
</dbReference>
<dbReference type="PROSITE" id="PS50825">
    <property type="entry name" value="HYR"/>
    <property type="match status" value="3"/>
</dbReference>
<comment type="caution">
    <text evidence="12">The sequence shown here is derived from an EMBL/GenBank/DDBJ whole genome shotgun (WGS) entry which is preliminary data.</text>
</comment>
<dbReference type="PANTHER" id="PTHR13833">
    <property type="match status" value="1"/>
</dbReference>
<dbReference type="Pfam" id="PF02494">
    <property type="entry name" value="HYR"/>
    <property type="match status" value="1"/>
</dbReference>